<protein>
    <submittedName>
        <fullName evidence="2">Uncharacterized protein</fullName>
    </submittedName>
</protein>
<feature type="compositionally biased region" description="Polar residues" evidence="1">
    <location>
        <begin position="1554"/>
        <end position="1563"/>
    </location>
</feature>
<feature type="region of interest" description="Disordered" evidence="1">
    <location>
        <begin position="1547"/>
        <end position="1646"/>
    </location>
</feature>
<feature type="compositionally biased region" description="Low complexity" evidence="1">
    <location>
        <begin position="3296"/>
        <end position="3314"/>
    </location>
</feature>
<feature type="region of interest" description="Disordered" evidence="1">
    <location>
        <begin position="2150"/>
        <end position="2219"/>
    </location>
</feature>
<feature type="compositionally biased region" description="Pro residues" evidence="1">
    <location>
        <begin position="652"/>
        <end position="672"/>
    </location>
</feature>
<feature type="region of interest" description="Disordered" evidence="1">
    <location>
        <begin position="2737"/>
        <end position="2816"/>
    </location>
</feature>
<gene>
    <name evidence="2" type="ORF">KGD83_19510</name>
</gene>
<feature type="compositionally biased region" description="Low complexity" evidence="1">
    <location>
        <begin position="3158"/>
        <end position="3182"/>
    </location>
</feature>
<feature type="region of interest" description="Disordered" evidence="1">
    <location>
        <begin position="3048"/>
        <end position="3080"/>
    </location>
</feature>
<feature type="region of interest" description="Disordered" evidence="1">
    <location>
        <begin position="2244"/>
        <end position="2265"/>
    </location>
</feature>
<feature type="compositionally biased region" description="Low complexity" evidence="1">
    <location>
        <begin position="372"/>
        <end position="398"/>
    </location>
</feature>
<feature type="compositionally biased region" description="Basic and acidic residues" evidence="1">
    <location>
        <begin position="3329"/>
        <end position="3349"/>
    </location>
</feature>
<feature type="compositionally biased region" description="Basic and acidic residues" evidence="1">
    <location>
        <begin position="3414"/>
        <end position="3432"/>
    </location>
</feature>
<feature type="compositionally biased region" description="Basic and acidic residues" evidence="1">
    <location>
        <begin position="2333"/>
        <end position="2346"/>
    </location>
</feature>
<feature type="region of interest" description="Disordered" evidence="1">
    <location>
        <begin position="3800"/>
        <end position="3882"/>
    </location>
</feature>
<feature type="region of interest" description="Disordered" evidence="1">
    <location>
        <begin position="911"/>
        <end position="1037"/>
    </location>
</feature>
<feature type="compositionally biased region" description="Pro residues" evidence="1">
    <location>
        <begin position="332"/>
        <end position="344"/>
    </location>
</feature>
<feature type="compositionally biased region" description="Basic and acidic residues" evidence="1">
    <location>
        <begin position="1564"/>
        <end position="1584"/>
    </location>
</feature>
<dbReference type="EMBL" id="CP074132">
    <property type="protein sequence ID" value="QUX27491.1"/>
    <property type="molecule type" value="Genomic_DNA"/>
</dbReference>
<feature type="compositionally biased region" description="Basic and acidic residues" evidence="1">
    <location>
        <begin position="255"/>
        <end position="274"/>
    </location>
</feature>
<feature type="compositionally biased region" description="Basic and acidic residues" evidence="1">
    <location>
        <begin position="3705"/>
        <end position="3716"/>
    </location>
</feature>
<feature type="compositionally biased region" description="Polar residues" evidence="1">
    <location>
        <begin position="2504"/>
        <end position="2515"/>
    </location>
</feature>
<feature type="region of interest" description="Disordered" evidence="1">
    <location>
        <begin position="115"/>
        <end position="534"/>
    </location>
</feature>
<feature type="compositionally biased region" description="Basic and acidic residues" evidence="1">
    <location>
        <begin position="3198"/>
        <end position="3257"/>
    </location>
</feature>
<feature type="compositionally biased region" description="Basic and acidic residues" evidence="1">
    <location>
        <begin position="2997"/>
        <end position="3009"/>
    </location>
</feature>
<organism evidence="2 3">
    <name type="scientific">Nocardiopsis akebiae</name>
    <dbReference type="NCBI Taxonomy" id="2831968"/>
    <lineage>
        <taxon>Bacteria</taxon>
        <taxon>Bacillati</taxon>
        <taxon>Actinomycetota</taxon>
        <taxon>Actinomycetes</taxon>
        <taxon>Streptosporangiales</taxon>
        <taxon>Nocardiopsidaceae</taxon>
        <taxon>Nocardiopsis</taxon>
    </lineage>
</organism>
<feature type="compositionally biased region" description="Low complexity" evidence="1">
    <location>
        <begin position="2279"/>
        <end position="2289"/>
    </location>
</feature>
<feature type="compositionally biased region" description="Pro residues" evidence="1">
    <location>
        <begin position="509"/>
        <end position="518"/>
    </location>
</feature>
<feature type="compositionally biased region" description="Basic and acidic residues" evidence="1">
    <location>
        <begin position="347"/>
        <end position="371"/>
    </location>
</feature>
<feature type="compositionally biased region" description="Basic and acidic residues" evidence="1">
    <location>
        <begin position="3622"/>
        <end position="3656"/>
    </location>
</feature>
<feature type="compositionally biased region" description="Polar residues" evidence="1">
    <location>
        <begin position="1465"/>
        <end position="1483"/>
    </location>
</feature>
<feature type="compositionally biased region" description="Basic and acidic residues" evidence="1">
    <location>
        <begin position="3049"/>
        <end position="3080"/>
    </location>
</feature>
<accession>A0ABX8BZG1</accession>
<feature type="compositionally biased region" description="Basic and acidic residues" evidence="1">
    <location>
        <begin position="3516"/>
        <end position="3528"/>
    </location>
</feature>
<feature type="compositionally biased region" description="Basic and acidic residues" evidence="1">
    <location>
        <begin position="1712"/>
        <end position="1722"/>
    </location>
</feature>
<feature type="compositionally biased region" description="Polar residues" evidence="1">
    <location>
        <begin position="2555"/>
        <end position="2578"/>
    </location>
</feature>
<feature type="compositionally biased region" description="Basic and acidic residues" evidence="1">
    <location>
        <begin position="563"/>
        <end position="587"/>
    </location>
</feature>
<feature type="compositionally biased region" description="Gly residues" evidence="1">
    <location>
        <begin position="3398"/>
        <end position="3412"/>
    </location>
</feature>
<feature type="region of interest" description="Disordered" evidence="1">
    <location>
        <begin position="3096"/>
        <end position="3261"/>
    </location>
</feature>
<feature type="compositionally biased region" description="Polar residues" evidence="1">
    <location>
        <begin position="2201"/>
        <end position="2213"/>
    </location>
</feature>
<feature type="region of interest" description="Disordered" evidence="1">
    <location>
        <begin position="2832"/>
        <end position="3009"/>
    </location>
</feature>
<feature type="compositionally biased region" description="Basic and acidic residues" evidence="1">
    <location>
        <begin position="977"/>
        <end position="988"/>
    </location>
</feature>
<feature type="compositionally biased region" description="Basic and acidic residues" evidence="1">
    <location>
        <begin position="491"/>
        <end position="508"/>
    </location>
</feature>
<feature type="compositionally biased region" description="Basic and acidic residues" evidence="1">
    <location>
        <begin position="2852"/>
        <end position="2870"/>
    </location>
</feature>
<feature type="compositionally biased region" description="Acidic residues" evidence="1">
    <location>
        <begin position="3370"/>
        <end position="3383"/>
    </location>
</feature>
<feature type="compositionally biased region" description="Polar residues" evidence="1">
    <location>
        <begin position="3657"/>
        <end position="3668"/>
    </location>
</feature>
<feature type="compositionally biased region" description="Gly residues" evidence="1">
    <location>
        <begin position="965"/>
        <end position="976"/>
    </location>
</feature>
<feature type="compositionally biased region" description="Low complexity" evidence="1">
    <location>
        <begin position="3109"/>
        <end position="3143"/>
    </location>
</feature>
<feature type="compositionally biased region" description="Basic and acidic residues" evidence="1">
    <location>
        <begin position="1591"/>
        <end position="1602"/>
    </location>
</feature>
<feature type="compositionally biased region" description="Basic and acidic residues" evidence="1">
    <location>
        <begin position="3758"/>
        <end position="3768"/>
    </location>
</feature>
<dbReference type="Proteomes" id="UP000678016">
    <property type="component" value="Chromosome"/>
</dbReference>
<evidence type="ECO:0000313" key="2">
    <source>
        <dbReference type="EMBL" id="QUX27491.1"/>
    </source>
</evidence>
<evidence type="ECO:0000256" key="1">
    <source>
        <dbReference type="SAM" id="MobiDB-lite"/>
    </source>
</evidence>
<feature type="compositionally biased region" description="Low complexity" evidence="1">
    <location>
        <begin position="1697"/>
        <end position="1711"/>
    </location>
</feature>
<dbReference type="RefSeq" id="WP_212640554.1">
    <property type="nucleotide sequence ID" value="NZ_CP074132.1"/>
</dbReference>
<feature type="compositionally biased region" description="Basic and acidic residues" evidence="1">
    <location>
        <begin position="3811"/>
        <end position="3821"/>
    </location>
</feature>
<feature type="compositionally biased region" description="Gly residues" evidence="1">
    <location>
        <begin position="422"/>
        <end position="436"/>
    </location>
</feature>
<feature type="compositionally biased region" description="Polar residues" evidence="1">
    <location>
        <begin position="1266"/>
        <end position="1280"/>
    </location>
</feature>
<feature type="compositionally biased region" description="Polar residues" evidence="1">
    <location>
        <begin position="3592"/>
        <end position="3606"/>
    </location>
</feature>
<feature type="region of interest" description="Disordered" evidence="1">
    <location>
        <begin position="620"/>
        <end position="681"/>
    </location>
</feature>
<feature type="compositionally biased region" description="Basic and acidic residues" evidence="1">
    <location>
        <begin position="1017"/>
        <end position="1037"/>
    </location>
</feature>
<feature type="region of interest" description="Disordered" evidence="1">
    <location>
        <begin position="3579"/>
        <end position="3769"/>
    </location>
</feature>
<feature type="compositionally biased region" description="Polar residues" evidence="1">
    <location>
        <begin position="3837"/>
        <end position="3858"/>
    </location>
</feature>
<name>A0ABX8BZG1_9ACTN</name>
<feature type="region of interest" description="Disordered" evidence="1">
    <location>
        <begin position="2503"/>
        <end position="2578"/>
    </location>
</feature>
<feature type="compositionally biased region" description="Basic and acidic residues" evidence="1">
    <location>
        <begin position="3452"/>
        <end position="3465"/>
    </location>
</feature>
<feature type="region of interest" description="Disordered" evidence="1">
    <location>
        <begin position="559"/>
        <end position="587"/>
    </location>
</feature>
<proteinExistence type="predicted"/>
<feature type="compositionally biased region" description="Low complexity" evidence="1">
    <location>
        <begin position="2914"/>
        <end position="2928"/>
    </location>
</feature>
<evidence type="ECO:0000313" key="3">
    <source>
        <dbReference type="Proteomes" id="UP000678016"/>
    </source>
</evidence>
<feature type="compositionally biased region" description="Basic and acidic residues" evidence="1">
    <location>
        <begin position="2948"/>
        <end position="2985"/>
    </location>
</feature>
<feature type="compositionally biased region" description="Polar residues" evidence="1">
    <location>
        <begin position="2150"/>
        <end position="2164"/>
    </location>
</feature>
<feature type="compositionally biased region" description="Gly residues" evidence="1">
    <location>
        <begin position="991"/>
        <end position="1002"/>
    </location>
</feature>
<feature type="compositionally biased region" description="Low complexity" evidence="1">
    <location>
        <begin position="472"/>
        <end position="487"/>
    </location>
</feature>
<feature type="region of interest" description="Disordered" evidence="1">
    <location>
        <begin position="1666"/>
        <end position="1735"/>
    </location>
</feature>
<feature type="compositionally biased region" description="Basic and acidic residues" evidence="1">
    <location>
        <begin position="166"/>
        <end position="197"/>
    </location>
</feature>
<feature type="compositionally biased region" description="Low complexity" evidence="1">
    <location>
        <begin position="1872"/>
        <end position="1883"/>
    </location>
</feature>
<feature type="compositionally biased region" description="Basic and acidic residues" evidence="1">
    <location>
        <begin position="2897"/>
        <end position="2906"/>
    </location>
</feature>
<feature type="compositionally biased region" description="Basic and acidic residues" evidence="1">
    <location>
        <begin position="3144"/>
        <end position="3157"/>
    </location>
</feature>
<feature type="compositionally biased region" description="Basic and acidic residues" evidence="1">
    <location>
        <begin position="2878"/>
        <end position="2887"/>
    </location>
</feature>
<reference evidence="3" key="1">
    <citation type="submission" date="2021-05" db="EMBL/GenBank/DDBJ databases">
        <title>Direct Submission.</title>
        <authorList>
            <person name="Li K."/>
            <person name="Gao J."/>
        </authorList>
    </citation>
    <scope>NUCLEOTIDE SEQUENCE [LARGE SCALE GENOMIC DNA]</scope>
    <source>
        <strain evidence="3">HDS12</strain>
    </source>
</reference>
<keyword evidence="3" id="KW-1185">Reference proteome</keyword>
<feature type="compositionally biased region" description="Low complexity" evidence="1">
    <location>
        <begin position="2765"/>
        <end position="2803"/>
    </location>
</feature>
<feature type="region of interest" description="Disordered" evidence="1">
    <location>
        <begin position="2279"/>
        <end position="2388"/>
    </location>
</feature>
<feature type="region of interest" description="Disordered" evidence="1">
    <location>
        <begin position="3296"/>
        <end position="3566"/>
    </location>
</feature>
<feature type="region of interest" description="Disordered" evidence="1">
    <location>
        <begin position="2008"/>
        <end position="2033"/>
    </location>
</feature>
<feature type="compositionally biased region" description="Basic residues" evidence="1">
    <location>
        <begin position="3801"/>
        <end position="3810"/>
    </location>
</feature>
<feature type="region of interest" description="Disordered" evidence="1">
    <location>
        <begin position="1463"/>
        <end position="1483"/>
    </location>
</feature>
<feature type="compositionally biased region" description="Acidic residues" evidence="1">
    <location>
        <begin position="3466"/>
        <end position="3487"/>
    </location>
</feature>
<feature type="region of interest" description="Disordered" evidence="1">
    <location>
        <begin position="1212"/>
        <end position="1282"/>
    </location>
</feature>
<feature type="region of interest" description="Disordered" evidence="1">
    <location>
        <begin position="1872"/>
        <end position="1905"/>
    </location>
</feature>
<sequence>MGRDYARALTRHWNDPALGQHLRQSIGDRLPPHMRDHLSDVPVNLRQPLNDYFSTASAYAQQTGGSLGSGALEGYLGEGLGSLMDGRGWQASVWSATAGASQAGIQQGATDGALRGMDLLKTPPDLSVPPPPTETTSEDISGQSGNRVGPGGTNPWAQGDGGPDQDGDRAPERGGDRSHRQEDRDGVPVPSPRDDGSPSHGNGSVLERDRDGAPESSGQGTGNRDGVPEVDDVPDLVSDTGSDYGDTDTDSESGGPEHRDRTFDDGVGVHRDEDAPTLAPDPLKTPDPGKDPFHAADTPHPAPSGGPFHPGANDGPLTVNFLNAIVPDNPMTDPPPGTEQPTPHPENTGDNRDTGDTNPNDRPDPAPEQRHTPAPAAVAPPAGQTTAPPANTPQNTTPDSGGRAPQRTSDNRAPDSSPQGTNGDGARGTGEDGSGGRPSQRADETAAPDTAAGETTGDDARPTTESPTPAPQTETTGDTTGQDDTGGSTDGQRKESDTAHSSERRPEPVDAPQPPPSAPGRQEVPSPQAASDRITTATRLGEMASASIKDAISGYQRAQDLVDQTREAESQGRPDAADLRARAHEAQREANEAYRNYDGLARMQADLLRTDQPVTVMTVLESPAGPSGDTGPVPLGGTSRDIRLEPLDTDPPLRPEGTPPEEAPPEGTPPPSLTYDGGFVPDRSGQSYDLGYLTTSTLVGPHMLFAEHLPGFVDDVLADTPGMPDPARQGIVDRVVDILTREGPRPFLREDGHTVSTTHDGQTWSADIDLRSLGDDFYHVDTEVPGGGGDSRFLRLHDNGPGVDSSDGGSRGAGKTVGGKFTFSPFYVTGIDGNDAGPIGAVGGRGGMRVRGTGGSASNSANAASGIELLGAPSIYVGDLGMRMSVNGPGLTSPHVREGTAYNGLAMNLPGEAVSSPDAPQRIVPDNGPVDANGNREPVNRPFVGASHPLEITRFSPVPATSDSGTGGDTTSGDGGTGRRREGDREDGTGATTGGGRPGKGTLGTWLADHLLGPRPEGSRGGDHTPSRKERRDNEYRDRIERTFDNDRVQQYLPQMSNGSAHIRIVFPDTRPRIMRMWSVSTEYNRKDFAPDLVDFLHSNTAVKGDSSSVNHSAMASGSVGGGFGIWLELPNGKSVRLDLPFVEYSAKFEKSTGTALNTSGTNSHVVHAPSGHAAYDVKRDYYVRFQGEPRAHRFEGNSVELLTIEDARQLNGEPSKAPDPDGGSTAPPRPPFPNLAVDRPTDLSGATVRGFDHLPPPPPEDNGEGTDTTGDSQSPSSPKRSFYDDLAYRVLSAIAEKRPGMVIPDLARTNKDYAVRPSHMDTDAVRSFRERWGLRRNADTARENTLKVLNALSESGLRSGASDLPGDGVPVRLKESAVIDPKMIRKDRGGRPGTVTVRVYGDFDRLVHREDTTASGGARFAGSAGITTTKGSGVSHTLSITAGASVRTDEGGDARGVPRVLGNPSASLNASLNTGKGSSQGLAHSSEETVLFNVDSDVWTSNTRFTARLFEHDDIGMARGDQSQRERGTPLLGDGMEAQAFLLTPKMPPTASDAPNTVSDPTETTRDGETVTSSDGRETRDTPEATDTPATREGDSARTDTAEDTAPATTLGREPLTPEQARDMIIRNFVPRTTTGDTAGDDRGGRWTVIRDGAVQTWGRLFGGGTEVVPLPQNTTANTTGTDQPTTLTPPPPPGTTDTTTGTTPDSTPPGDDRNGDDAPSDRPQQGPPTLDQTRAQAIRRIGGTFERVNTHFDAGSRGMRGLLEETYRTFSDTRSGLHDGYRRKLESFLSQSSGGGRQFENHLSAEELATSKSATTPSGSRIRQEMSGGFWSPHDVRATIATKVDIDALTDFRPIDAQMRWNGGSEVTLSTNSSLSGSLGPKFGGSGGRNPNPYPSDGSLPSEAVRPIPLLGPSVYRTFFSRGRSQTQASSFTSSVLFIPDNTKAYAFRASGRLTQAIEFTKNWSVGPPLNWKTLFHGWTAPVQNLLAGYVHSRDAQQEGLVMDRATPNESGTGVDLSPQPNPKTPDTARVRPGFEDNGRQIQPADPEAAIQELVNDLARNGLELTGGGREALLQKLTTHLGQNPDPTVPVPVKVRAMGPEPSPDSGPHSMRWATPAKVYVNLTRDPNRTDVSYVGQSGYYIESHTWKSTDASSRSRGTGTTVGADGTLLQPLPYPQDGQGADGQPEARPLFGAPAGAVSSSGNDGRSSGVAQDDARTVELHLNTPYAKVGADTRLTLTLELGKPKGGENGNPARSTYTGAADSGRVETLYPFAYMTFDPPETTTTGEDTRDNGAEAPTPPPASPEDGTGPTRDAPADRSTLPEAEGGDGTGERTATDPAGDERADTEDGGTTRRPGAPVYASVSDALRNWSDDAGPRPGNDTAVTKPVMVEDGGQALRDKANVVIARSLGWQPPAETPEGGQPTRATANAARAYLADAYGQDPVYNQIDHSLTDKAIKGVYPSASRNSDGVRFTDISRTGWGAKVVPSSQGARILDALPGSQLSDSRVQPRTHSFGDSQGGGQGRGGEFRPSGLTTGGLPYDNHEGIHTGSAAVNTSSSHGNERGSNQTVKGYQESDQLRQGTVYFVEYDATWAFAAGSKLKAPAAFHSNDPGLSRSSFYSRPTRWNMDDVTVRMAGWFSEADAVAMGFLTPDQAKDLAPVMDRVNKARQEFSEAEAAYADTRAPLEDLARGYAAAPRDRSAESAYNAQEEKYREALSDFNDQIDALVETLNDTRSTLGGTGREREGGTVPPVHTASGDGGTTTRAPATGDTGDTTAGNTGTGNTAATAAGGSPPTLTVTPPAPEPAPAGPRQDLVDRFLSELNLRAPEHAAPAGDSGTRDPEGSDGPRSGRERNTDTVDARAERASDTAATAAREARRAHDDANALSATLDRGNADLREGDRLLTGSGDGAPDAGSGAGEAPSAVRRKRDAREAADTAYGDSTTVRDEFNAFRDDALTRMPEPDREAFTERVGEAVSDVERANTSATEAQDTAGEHEGTVDGLRDEFDRTLPRYRALETAVSDRAVQRARDEADSLIPDLQGIADRADSAREEADSAATEAEKAEAEADTAREKADRAATVAEALRTWAEEFSANASGHRDKADQAVQNAQDAGAAARRAYDAAKAARTAAEAAAGRAAEVGDRAADAVRDAARAAADARAARTAADLAARAAAKATRPSPAGKPESGGTGPRRTAENRNEAARRDAEDARARAQEARRTARDAAESATRAAEDASRLAQRAEDLRTEADTTVREAGAARARAKEAWEIAKQVQGTTNTIVENADKAAALARSAHRASQQASQKAAAAAERAAEAAETAEEARDDAELISREARERVGDVRKLLERLAANADPGRTPSEGGPADKDGDDSDESDSDDDSGNGPENHRKKDEDGSGGSGGRSGNSGGNGRSDTRDDSGTRRGPEGDGRKRGTGGGEGHSSRGGDQGGRNIRDSGDPSPRDTGSDADSDTDSVPDLDSGSDDSDDGMSLYDYPDTQVQGPRRSPFGDDFPSAPRWDRDDHVPDPKHSGYGSEGLGFLDPKSQDASFGLLDAGFGNDSPLPGSLTDIVAYPLTEVPGQRGAVSADGENGQPPASVSTGPRGNDQPSADASGSAGRGGDQQPGRRDGGPDEGRSQDVGEGRSGDGRDRTGHGERSGGQRTTSPQTASDDATDTPEPSPTVGPPHSDIVELFSATLTPPPAAQAPRSRESDQHRTDDPADDFYDPAPTARTRETPSADPGDPWGGNPPSRPDLSTLISADKKNGDRPSTVEDVIADLTYRYGLEDLGHRTAQDAQTQVFMAGHHRRHHGHRTQADPSERYADTNDDEAAPGPAYPEGTQVSQYPTPLQYTQDPTGSYGYSTEEYDDRPTASTEEPAQDRGGDQDARMETLMMWNGTFAGIQDLAETTGFDVVHQEELVEDGSDGSTTLMRFANGAQAVYKDTEGATFARDRADAEQLASLVGRAIGANVPGVLRIGETEVFMHFMNGASGFTHLDNPQSPLLNTWDGHVLGLLDLLIANGDRNPGNWLDQGGGRVAGIDHGKAWFKYEYTPEDPTDLEGLAYTNGMRPFYDFEANTWIANPLTRADIRFLRTRLAGLSGEFDRLGRSGWFDEMIQRFDMLARNARGTSSLLAGGGR</sequence>